<keyword evidence="1" id="KW-0805">Transcription regulation</keyword>
<dbReference type="eggNOG" id="COG2186">
    <property type="taxonomic scope" value="Bacteria"/>
</dbReference>
<dbReference type="InterPro" id="IPR011711">
    <property type="entry name" value="GntR_C"/>
</dbReference>
<dbReference type="PANTHER" id="PTHR43537:SF5">
    <property type="entry name" value="UXU OPERON TRANSCRIPTIONAL REGULATOR"/>
    <property type="match status" value="1"/>
</dbReference>
<dbReference type="PRINTS" id="PR00035">
    <property type="entry name" value="HTHGNTR"/>
</dbReference>
<evidence type="ECO:0000313" key="6">
    <source>
        <dbReference type="Proteomes" id="UP000044136"/>
    </source>
</evidence>
<dbReference type="AlphaFoldDB" id="A0A078MCD9"/>
<dbReference type="CDD" id="cd07377">
    <property type="entry name" value="WHTH_GntR"/>
    <property type="match status" value="1"/>
</dbReference>
<organism evidence="5 6">
    <name type="scientific">Jeotgalicoccus saudimassiliensis</name>
    <dbReference type="NCBI Taxonomy" id="1461582"/>
    <lineage>
        <taxon>Bacteria</taxon>
        <taxon>Bacillati</taxon>
        <taxon>Bacillota</taxon>
        <taxon>Bacilli</taxon>
        <taxon>Bacillales</taxon>
        <taxon>Staphylococcaceae</taxon>
        <taxon>Jeotgalicoccus</taxon>
    </lineage>
</organism>
<evidence type="ECO:0000256" key="3">
    <source>
        <dbReference type="ARBA" id="ARBA00023163"/>
    </source>
</evidence>
<dbReference type="Gene3D" id="1.20.120.530">
    <property type="entry name" value="GntR ligand-binding domain-like"/>
    <property type="match status" value="1"/>
</dbReference>
<dbReference type="Pfam" id="PF07729">
    <property type="entry name" value="FCD"/>
    <property type="match status" value="1"/>
</dbReference>
<keyword evidence="2" id="KW-0238">DNA-binding</keyword>
<feature type="domain" description="HTH gntR-type" evidence="4">
    <location>
        <begin position="7"/>
        <end position="75"/>
    </location>
</feature>
<protein>
    <submittedName>
        <fullName evidence="5">HTH-type transcriptional regulator LutR</fullName>
    </submittedName>
</protein>
<evidence type="ECO:0000259" key="4">
    <source>
        <dbReference type="PROSITE" id="PS50949"/>
    </source>
</evidence>
<dbReference type="RefSeq" id="WP_035810723.1">
    <property type="nucleotide sequence ID" value="NZ_CCSE01000001.1"/>
</dbReference>
<reference evidence="5 6" key="1">
    <citation type="submission" date="2014-07" db="EMBL/GenBank/DDBJ databases">
        <authorList>
            <person name="Urmite Genomes Urmite Genomes"/>
        </authorList>
    </citation>
    <scope>NUCLEOTIDE SEQUENCE [LARGE SCALE GENOMIC DNA]</scope>
    <source>
        <strain evidence="5 6">13MG44_air</strain>
    </source>
</reference>
<dbReference type="Gene3D" id="1.10.10.10">
    <property type="entry name" value="Winged helix-like DNA-binding domain superfamily/Winged helix DNA-binding domain"/>
    <property type="match status" value="1"/>
</dbReference>
<evidence type="ECO:0000313" key="5">
    <source>
        <dbReference type="EMBL" id="CEA03087.1"/>
    </source>
</evidence>
<dbReference type="EMBL" id="CCSE01000001">
    <property type="protein sequence ID" value="CEA03087.1"/>
    <property type="molecule type" value="Genomic_DNA"/>
</dbReference>
<dbReference type="PANTHER" id="PTHR43537">
    <property type="entry name" value="TRANSCRIPTIONAL REGULATOR, GNTR FAMILY"/>
    <property type="match status" value="1"/>
</dbReference>
<dbReference type="SMART" id="SM00345">
    <property type="entry name" value="HTH_GNTR"/>
    <property type="match status" value="1"/>
</dbReference>
<dbReference type="InterPro" id="IPR036388">
    <property type="entry name" value="WH-like_DNA-bd_sf"/>
</dbReference>
<dbReference type="InterPro" id="IPR000524">
    <property type="entry name" value="Tscrpt_reg_HTH_GntR"/>
</dbReference>
<keyword evidence="3" id="KW-0804">Transcription</keyword>
<dbReference type="Proteomes" id="UP000044136">
    <property type="component" value="Unassembled WGS sequence"/>
</dbReference>
<name>A0A078MCD9_9STAP</name>
<dbReference type="OrthoDB" id="9782299at2"/>
<dbReference type="InterPro" id="IPR008920">
    <property type="entry name" value="TF_FadR/GntR_C"/>
</dbReference>
<accession>A0A078MCD9</accession>
<dbReference type="InterPro" id="IPR036390">
    <property type="entry name" value="WH_DNA-bd_sf"/>
</dbReference>
<evidence type="ECO:0000256" key="2">
    <source>
        <dbReference type="ARBA" id="ARBA00023125"/>
    </source>
</evidence>
<gene>
    <name evidence="5" type="primary">lutR_2</name>
    <name evidence="5" type="ORF">BN1048_01973</name>
</gene>
<dbReference type="SUPFAM" id="SSF46785">
    <property type="entry name" value="Winged helix' DNA-binding domain"/>
    <property type="match status" value="1"/>
</dbReference>
<dbReference type="HOGENOM" id="CLU_017584_9_1_9"/>
<dbReference type="SMART" id="SM00895">
    <property type="entry name" value="FCD"/>
    <property type="match status" value="1"/>
</dbReference>
<dbReference type="GO" id="GO:0003700">
    <property type="term" value="F:DNA-binding transcription factor activity"/>
    <property type="evidence" value="ECO:0007669"/>
    <property type="project" value="InterPro"/>
</dbReference>
<dbReference type="GO" id="GO:0003677">
    <property type="term" value="F:DNA binding"/>
    <property type="evidence" value="ECO:0007669"/>
    <property type="project" value="UniProtKB-KW"/>
</dbReference>
<evidence type="ECO:0000256" key="1">
    <source>
        <dbReference type="ARBA" id="ARBA00023015"/>
    </source>
</evidence>
<proteinExistence type="predicted"/>
<dbReference type="SUPFAM" id="SSF48008">
    <property type="entry name" value="GntR ligand-binding domain-like"/>
    <property type="match status" value="1"/>
</dbReference>
<keyword evidence="6" id="KW-1185">Reference proteome</keyword>
<sequence length="233" mass="27329">MEPIKKEKLSDLIFDNLIEQIKRGDYKIDDKLPSENELAKYYKVSRVPIREALSKLISIGYVESSQGKGTYVKNTSVSEQVKQFTYGTFNKKELFDLLEMRTVIEVRSAYFAAERRTEENLLKIEEALNHFKKITTDQRIIGMEADYDFHKAVVISTQNDYLIQTFKNLQSVHRDALEFSLKLNVGKPRKREQVYDEHVIIYDAIKNQQPELAADLMKEHLFNMRRKLGDDRI</sequence>
<dbReference type="PROSITE" id="PS50949">
    <property type="entry name" value="HTH_GNTR"/>
    <property type="match status" value="1"/>
</dbReference>
<dbReference type="Pfam" id="PF00392">
    <property type="entry name" value="GntR"/>
    <property type="match status" value="1"/>
</dbReference>
<dbReference type="STRING" id="1461582.BN1048_01973"/>